<keyword evidence="2" id="KW-1185">Reference proteome</keyword>
<evidence type="ECO:0000313" key="2">
    <source>
        <dbReference type="Proteomes" id="UP000499080"/>
    </source>
</evidence>
<sequence>MYGRRTCGEPIDSAVIESIKPKFSYISSFLLWIAEDIAMYSNQERRTCVLCIVLRMGMLWKPKDCTGSVSREDKCQTEKCSNDCIGVCVRRDPLSPAYILQGVAGVCGRHKL</sequence>
<dbReference type="AlphaFoldDB" id="A0A4Y2M6K7"/>
<dbReference type="EMBL" id="BGPR01006718">
    <property type="protein sequence ID" value="GBN21306.1"/>
    <property type="molecule type" value="Genomic_DNA"/>
</dbReference>
<dbReference type="Proteomes" id="UP000499080">
    <property type="component" value="Unassembled WGS sequence"/>
</dbReference>
<proteinExistence type="predicted"/>
<accession>A0A4Y2M6K7</accession>
<organism evidence="1 2">
    <name type="scientific">Araneus ventricosus</name>
    <name type="common">Orbweaver spider</name>
    <name type="synonym">Epeira ventricosa</name>
    <dbReference type="NCBI Taxonomy" id="182803"/>
    <lineage>
        <taxon>Eukaryota</taxon>
        <taxon>Metazoa</taxon>
        <taxon>Ecdysozoa</taxon>
        <taxon>Arthropoda</taxon>
        <taxon>Chelicerata</taxon>
        <taxon>Arachnida</taxon>
        <taxon>Araneae</taxon>
        <taxon>Araneomorphae</taxon>
        <taxon>Entelegynae</taxon>
        <taxon>Araneoidea</taxon>
        <taxon>Araneidae</taxon>
        <taxon>Araneus</taxon>
    </lineage>
</organism>
<comment type="caution">
    <text evidence="1">The sequence shown here is derived from an EMBL/GenBank/DDBJ whole genome shotgun (WGS) entry which is preliminary data.</text>
</comment>
<reference evidence="1 2" key="1">
    <citation type="journal article" date="2019" name="Sci. Rep.">
        <title>Orb-weaving spider Araneus ventricosus genome elucidates the spidroin gene catalogue.</title>
        <authorList>
            <person name="Kono N."/>
            <person name="Nakamura H."/>
            <person name="Ohtoshi R."/>
            <person name="Moran D.A.P."/>
            <person name="Shinohara A."/>
            <person name="Yoshida Y."/>
            <person name="Fujiwara M."/>
            <person name="Mori M."/>
            <person name="Tomita M."/>
            <person name="Arakawa K."/>
        </authorList>
    </citation>
    <scope>NUCLEOTIDE SEQUENCE [LARGE SCALE GENOMIC DNA]</scope>
</reference>
<name>A0A4Y2M6K7_ARAVE</name>
<protein>
    <submittedName>
        <fullName evidence="1">Uncharacterized protein</fullName>
    </submittedName>
</protein>
<evidence type="ECO:0000313" key="1">
    <source>
        <dbReference type="EMBL" id="GBN21306.1"/>
    </source>
</evidence>
<gene>
    <name evidence="1" type="ORF">AVEN_240880_1</name>
</gene>
<dbReference type="OrthoDB" id="7902892at2759"/>